<dbReference type="EMBL" id="AGCM01000015">
    <property type="protein sequence ID" value="EHM55953.1"/>
    <property type="molecule type" value="Genomic_DNA"/>
</dbReference>
<evidence type="ECO:0000313" key="2">
    <source>
        <dbReference type="Proteomes" id="UP000004750"/>
    </source>
</evidence>
<dbReference type="RefSeq" id="WP_006984281.1">
    <property type="nucleotide sequence ID" value="NZ_JH417888.1"/>
</dbReference>
<protein>
    <submittedName>
        <fullName evidence="1">Uncharacterized protein</fullName>
    </submittedName>
</protein>
<dbReference type="Proteomes" id="UP000004750">
    <property type="component" value="Unassembled WGS sequence"/>
</dbReference>
<comment type="caution">
    <text evidence="1">The sequence shown here is derived from an EMBL/GenBank/DDBJ whole genome shotgun (WGS) entry which is preliminary data.</text>
</comment>
<organism evidence="1 2">
    <name type="scientific">Cardiobacterium valvarum F0432</name>
    <dbReference type="NCBI Taxonomy" id="797473"/>
    <lineage>
        <taxon>Bacteria</taxon>
        <taxon>Pseudomonadati</taxon>
        <taxon>Pseudomonadota</taxon>
        <taxon>Gammaproteobacteria</taxon>
        <taxon>Cardiobacteriales</taxon>
        <taxon>Cardiobacteriaceae</taxon>
        <taxon>Cardiobacterium</taxon>
    </lineage>
</organism>
<name>G9ZBX7_9GAMM</name>
<dbReference type="HOGENOM" id="CLU_3267471_0_0_6"/>
<reference evidence="1 2" key="1">
    <citation type="submission" date="2011-08" db="EMBL/GenBank/DDBJ databases">
        <authorList>
            <person name="Weinstock G."/>
            <person name="Sodergren E."/>
            <person name="Clifton S."/>
            <person name="Fulton L."/>
            <person name="Fulton B."/>
            <person name="Courtney L."/>
            <person name="Fronick C."/>
            <person name="Harrison M."/>
            <person name="Strong C."/>
            <person name="Farmer C."/>
            <person name="Delahaunty K."/>
            <person name="Markovic C."/>
            <person name="Hall O."/>
            <person name="Minx P."/>
            <person name="Tomlinson C."/>
            <person name="Mitreva M."/>
            <person name="Hou S."/>
            <person name="Chen J."/>
            <person name="Wollam A."/>
            <person name="Pepin K.H."/>
            <person name="Johnson M."/>
            <person name="Bhonagiri V."/>
            <person name="Zhang X."/>
            <person name="Suruliraj S."/>
            <person name="Warren W."/>
            <person name="Chinwalla A."/>
            <person name="Mardis E.R."/>
            <person name="Wilson R.K."/>
        </authorList>
    </citation>
    <scope>NUCLEOTIDE SEQUENCE [LARGE SCALE GENOMIC DNA]</scope>
    <source>
        <strain evidence="1 2">F0432</strain>
    </source>
</reference>
<gene>
    <name evidence="1" type="ORF">HMPREF9080_00254</name>
</gene>
<evidence type="ECO:0000313" key="1">
    <source>
        <dbReference type="EMBL" id="EHM55953.1"/>
    </source>
</evidence>
<dbReference type="AlphaFoldDB" id="G9ZBX7"/>
<accession>G9ZBX7</accession>
<dbReference type="STRING" id="797473.HMPREF9080_00254"/>
<sequence length="41" mass="4509">MNAYLGIRKDSSDSAETWQAALNEAKENPATLQNLLKTTLT</sequence>
<proteinExistence type="predicted"/>